<dbReference type="InterPro" id="IPR002582">
    <property type="entry name" value="ACPS"/>
</dbReference>
<protein>
    <recommendedName>
        <fullName evidence="8">Holo-[acyl-carrier-protein] synthase</fullName>
        <shortName evidence="8">Holo-ACP synthase</shortName>
        <ecNumber evidence="8">2.7.8.7</ecNumber>
    </recommendedName>
    <alternativeName>
        <fullName evidence="8">4'-phosphopantetheinyl transferase AcpS</fullName>
    </alternativeName>
</protein>
<keyword evidence="5 8" id="KW-0460">Magnesium</keyword>
<keyword evidence="11" id="KW-1185">Reference proteome</keyword>
<dbReference type="HAMAP" id="MF_00101">
    <property type="entry name" value="AcpS"/>
    <property type="match status" value="1"/>
</dbReference>
<dbReference type="Pfam" id="PF01648">
    <property type="entry name" value="ACPS"/>
    <property type="match status" value="1"/>
</dbReference>
<dbReference type="NCBIfam" id="TIGR00516">
    <property type="entry name" value="acpS"/>
    <property type="match status" value="1"/>
</dbReference>
<dbReference type="EC" id="2.7.8.7" evidence="8"/>
<dbReference type="Gene3D" id="3.90.470.20">
    <property type="entry name" value="4'-phosphopantetheinyl transferase domain"/>
    <property type="match status" value="1"/>
</dbReference>
<keyword evidence="8" id="KW-0963">Cytoplasm</keyword>
<dbReference type="NCBIfam" id="TIGR00556">
    <property type="entry name" value="pantethn_trn"/>
    <property type="match status" value="1"/>
</dbReference>
<dbReference type="GO" id="GO:0006633">
    <property type="term" value="P:fatty acid biosynthetic process"/>
    <property type="evidence" value="ECO:0007669"/>
    <property type="project" value="UniProtKB-UniRule"/>
</dbReference>
<evidence type="ECO:0000256" key="1">
    <source>
        <dbReference type="ARBA" id="ARBA00022516"/>
    </source>
</evidence>
<evidence type="ECO:0000256" key="6">
    <source>
        <dbReference type="ARBA" id="ARBA00023098"/>
    </source>
</evidence>
<evidence type="ECO:0000256" key="4">
    <source>
        <dbReference type="ARBA" id="ARBA00022832"/>
    </source>
</evidence>
<comment type="function">
    <text evidence="8">Transfers the 4'-phosphopantetheine moiety from coenzyme A to a Ser of acyl-carrier-protein.</text>
</comment>
<comment type="catalytic activity">
    <reaction evidence="8">
        <text>apo-[ACP] + CoA = holo-[ACP] + adenosine 3',5'-bisphosphate + H(+)</text>
        <dbReference type="Rhea" id="RHEA:12068"/>
        <dbReference type="Rhea" id="RHEA-COMP:9685"/>
        <dbReference type="Rhea" id="RHEA-COMP:9690"/>
        <dbReference type="ChEBI" id="CHEBI:15378"/>
        <dbReference type="ChEBI" id="CHEBI:29999"/>
        <dbReference type="ChEBI" id="CHEBI:57287"/>
        <dbReference type="ChEBI" id="CHEBI:58343"/>
        <dbReference type="ChEBI" id="CHEBI:64479"/>
        <dbReference type="EC" id="2.7.8.7"/>
    </reaction>
</comment>
<dbReference type="EMBL" id="LT906462">
    <property type="protein sequence ID" value="SNV60710.1"/>
    <property type="molecule type" value="Genomic_DNA"/>
</dbReference>
<feature type="binding site" evidence="8">
    <location>
        <position position="8"/>
    </location>
    <ligand>
        <name>Mg(2+)</name>
        <dbReference type="ChEBI" id="CHEBI:18420"/>
    </ligand>
</feature>
<evidence type="ECO:0000256" key="5">
    <source>
        <dbReference type="ARBA" id="ARBA00022842"/>
    </source>
</evidence>
<organism evidence="10 11">
    <name type="scientific">Mammaliicoccus stepanovicii</name>
    <dbReference type="NCBI Taxonomy" id="643214"/>
    <lineage>
        <taxon>Bacteria</taxon>
        <taxon>Bacillati</taxon>
        <taxon>Bacillota</taxon>
        <taxon>Bacilli</taxon>
        <taxon>Bacillales</taxon>
        <taxon>Staphylococcaceae</taxon>
        <taxon>Mammaliicoccus</taxon>
    </lineage>
</organism>
<keyword evidence="6 8" id="KW-0443">Lipid metabolism</keyword>
<evidence type="ECO:0000313" key="11">
    <source>
        <dbReference type="Proteomes" id="UP000242084"/>
    </source>
</evidence>
<name>A0A239YPN5_9STAP</name>
<dbReference type="InterPro" id="IPR008278">
    <property type="entry name" value="4-PPantetheinyl_Trfase_dom"/>
</dbReference>
<sequence length="122" mass="13871">MIHGVGIDLIEIDRIQKWYTKTPKMAEKILTQDEHDIFDKIKLESRKCEFLAGRFAVKEAFSKAMGTGIGKSYGFHDINCIPDENGKPEIICEGFRVHCSITHTQQYAQAIVTIELGNNKQE</sequence>
<dbReference type="InterPro" id="IPR004568">
    <property type="entry name" value="Ppantetheine-prot_Trfase_dom"/>
</dbReference>
<comment type="similarity">
    <text evidence="8">Belongs to the P-Pant transferase superfamily. AcpS family.</text>
</comment>
<dbReference type="InterPro" id="IPR037143">
    <property type="entry name" value="4-PPantetheinyl_Trfase_dom_sf"/>
</dbReference>
<comment type="subcellular location">
    <subcellularLocation>
        <location evidence="8">Cytoplasm</location>
    </subcellularLocation>
</comment>
<evidence type="ECO:0000259" key="9">
    <source>
        <dbReference type="Pfam" id="PF01648"/>
    </source>
</evidence>
<dbReference type="GO" id="GO:0000287">
    <property type="term" value="F:magnesium ion binding"/>
    <property type="evidence" value="ECO:0007669"/>
    <property type="project" value="UniProtKB-UniRule"/>
</dbReference>
<dbReference type="GO" id="GO:0005737">
    <property type="term" value="C:cytoplasm"/>
    <property type="evidence" value="ECO:0007669"/>
    <property type="project" value="UniProtKB-SubCell"/>
</dbReference>
<gene>
    <name evidence="10" type="primary">dpj</name>
    <name evidence="8" type="synonym">acpS</name>
    <name evidence="10" type="ORF">SAMEA4384403_00679</name>
</gene>
<evidence type="ECO:0000256" key="2">
    <source>
        <dbReference type="ARBA" id="ARBA00022679"/>
    </source>
</evidence>
<evidence type="ECO:0000313" key="10">
    <source>
        <dbReference type="EMBL" id="SNV60710.1"/>
    </source>
</evidence>
<dbReference type="SUPFAM" id="SSF56214">
    <property type="entry name" value="4'-phosphopantetheinyl transferase"/>
    <property type="match status" value="1"/>
</dbReference>
<comment type="cofactor">
    <cofactor evidence="8">
        <name>Mg(2+)</name>
        <dbReference type="ChEBI" id="CHEBI:18420"/>
    </cofactor>
</comment>
<evidence type="ECO:0000256" key="8">
    <source>
        <dbReference type="HAMAP-Rule" id="MF_00101"/>
    </source>
</evidence>
<dbReference type="OrthoDB" id="517356at2"/>
<proteinExistence type="inferred from homology"/>
<dbReference type="GO" id="GO:0008897">
    <property type="term" value="F:holo-[acyl-carrier-protein] synthase activity"/>
    <property type="evidence" value="ECO:0007669"/>
    <property type="project" value="UniProtKB-UniRule"/>
</dbReference>
<dbReference type="KEGG" id="sste:SAMEA4384403_0679"/>
<reference evidence="10 11" key="1">
    <citation type="submission" date="2017-06" db="EMBL/GenBank/DDBJ databases">
        <authorList>
            <consortium name="Pathogen Informatics"/>
        </authorList>
    </citation>
    <scope>NUCLEOTIDE SEQUENCE [LARGE SCALE GENOMIC DNA]</scope>
    <source>
        <strain evidence="10 11">NCTC13839</strain>
    </source>
</reference>
<dbReference type="AlphaFoldDB" id="A0A239YPN5"/>
<dbReference type="RefSeq" id="WP_095086743.1">
    <property type="nucleotide sequence ID" value="NZ_BMDM01000003.1"/>
</dbReference>
<evidence type="ECO:0000256" key="7">
    <source>
        <dbReference type="ARBA" id="ARBA00023160"/>
    </source>
</evidence>
<keyword evidence="1 8" id="KW-0444">Lipid biosynthesis</keyword>
<keyword evidence="7 8" id="KW-0275">Fatty acid biosynthesis</keyword>
<feature type="binding site" evidence="8">
    <location>
        <position position="59"/>
    </location>
    <ligand>
        <name>Mg(2+)</name>
        <dbReference type="ChEBI" id="CHEBI:18420"/>
    </ligand>
</feature>
<dbReference type="Proteomes" id="UP000242084">
    <property type="component" value="Chromosome 1"/>
</dbReference>
<evidence type="ECO:0000256" key="3">
    <source>
        <dbReference type="ARBA" id="ARBA00022723"/>
    </source>
</evidence>
<keyword evidence="3 8" id="KW-0479">Metal-binding</keyword>
<keyword evidence="2 8" id="KW-0808">Transferase</keyword>
<keyword evidence="4 8" id="KW-0276">Fatty acid metabolism</keyword>
<feature type="domain" description="4'-phosphopantetheinyl transferase" evidence="9">
    <location>
        <begin position="4"/>
        <end position="111"/>
    </location>
</feature>
<accession>A0A239YPN5</accession>